<evidence type="ECO:0000313" key="2">
    <source>
        <dbReference type="Proteomes" id="UP001576780"/>
    </source>
</evidence>
<gene>
    <name evidence="1" type="ORF">ACE1CA_28785</name>
</gene>
<proteinExistence type="predicted"/>
<organism evidence="1 2">
    <name type="scientific">Floridaenema evergladense BLCC-F167</name>
    <dbReference type="NCBI Taxonomy" id="3153639"/>
    <lineage>
        <taxon>Bacteria</taxon>
        <taxon>Bacillati</taxon>
        <taxon>Cyanobacteriota</taxon>
        <taxon>Cyanophyceae</taxon>
        <taxon>Oscillatoriophycideae</taxon>
        <taxon>Aerosakkonematales</taxon>
        <taxon>Aerosakkonemataceae</taxon>
        <taxon>Floridanema</taxon>
        <taxon>Floridanema evergladense</taxon>
    </lineage>
</organism>
<comment type="caution">
    <text evidence="1">The sequence shown here is derived from an EMBL/GenBank/DDBJ whole genome shotgun (WGS) entry which is preliminary data.</text>
</comment>
<dbReference type="Proteomes" id="UP001576780">
    <property type="component" value="Unassembled WGS sequence"/>
</dbReference>
<keyword evidence="2" id="KW-1185">Reference proteome</keyword>
<accession>A0ABV4WTS3</accession>
<sequence length="190" mass="21031">MNINELKSSPDKENWRLTPGYLSQGCSDFESVHILLGRFLADRHSENPLQEKSLLSENGSFDWGQSQPLEKVINSQEDFEFLMKHPRLFRNAIAIVEPWDHVGYNPLGEHVRASLNVAYIAQTIADCDSILFPLWSSGLLDPEAIIPVISSGLAVVLEGGEPSVRDASTFAGGKSSLAELHLFVEKLLLS</sequence>
<dbReference type="EMBL" id="JBHFNT010000251">
    <property type="protein sequence ID" value="MFB2838505.1"/>
    <property type="molecule type" value="Genomic_DNA"/>
</dbReference>
<evidence type="ECO:0000313" key="1">
    <source>
        <dbReference type="EMBL" id="MFB2838505.1"/>
    </source>
</evidence>
<feature type="non-terminal residue" evidence="1">
    <location>
        <position position="190"/>
    </location>
</feature>
<name>A0ABV4WTS3_9CYAN</name>
<reference evidence="1 2" key="1">
    <citation type="submission" date="2024-09" db="EMBL/GenBank/DDBJ databases">
        <title>Floridaenema gen nov. (Aerosakkonemataceae, Aerosakkonematales ord. nov., Cyanobacteria) from benthic tropical and subtropical fresh waters, with the description of four new species.</title>
        <authorList>
            <person name="Moretto J.A."/>
            <person name="Berthold D.E."/>
            <person name="Lefler F.W."/>
            <person name="Huang I.-S."/>
            <person name="Laughinghouse H. IV."/>
        </authorList>
    </citation>
    <scope>NUCLEOTIDE SEQUENCE [LARGE SCALE GENOMIC DNA]</scope>
    <source>
        <strain evidence="1 2">BLCC-F167</strain>
    </source>
</reference>
<protein>
    <submittedName>
        <fullName evidence="1">Uncharacterized protein</fullName>
    </submittedName>
</protein>